<dbReference type="PROSITE" id="PS52011">
    <property type="entry name" value="PEPTIDASE_M2"/>
    <property type="match status" value="1"/>
</dbReference>
<feature type="binding site" evidence="7">
    <location>
        <position position="380"/>
    </location>
    <ligand>
        <name>Zn(2+)</name>
        <dbReference type="ChEBI" id="CHEBI:29105"/>
        <label>1</label>
        <note>catalytic</note>
    </ligand>
</feature>
<keyword evidence="11" id="KW-0378">Hydrolase</keyword>
<feature type="active site" description="Proton donor 2" evidence="5">
    <location>
        <position position="505"/>
    </location>
</feature>
<dbReference type="EMBL" id="JACHHZ010000002">
    <property type="protein sequence ID" value="MBB6093077.1"/>
    <property type="molecule type" value="Genomic_DNA"/>
</dbReference>
<feature type="active site" description="Proton acceptor 2" evidence="5">
    <location>
        <position position="377"/>
    </location>
</feature>
<dbReference type="GO" id="GO:0008241">
    <property type="term" value="F:peptidyl-dipeptidase activity"/>
    <property type="evidence" value="ECO:0007669"/>
    <property type="project" value="UniProtKB-EC"/>
</dbReference>
<dbReference type="EC" id="3.4.15.1" evidence="11"/>
<gene>
    <name evidence="11" type="ORF">HNQ60_001955</name>
</gene>
<dbReference type="AlphaFoldDB" id="A0A841HJ84"/>
<evidence type="ECO:0000256" key="5">
    <source>
        <dbReference type="PIRSR" id="PIRSR601548-11"/>
    </source>
</evidence>
<keyword evidence="11" id="KW-0645">Protease</keyword>
<feature type="binding site" evidence="9">
    <location>
        <position position="376"/>
    </location>
    <ligand>
        <name>Zn(2+)</name>
        <dbReference type="ChEBI" id="CHEBI:29105"/>
        <label>2</label>
        <note>catalytic</note>
    </ligand>
</feature>
<keyword evidence="11" id="KW-0121">Carboxypeptidase</keyword>
<evidence type="ECO:0000256" key="9">
    <source>
        <dbReference type="PIRSR" id="PIRSR601548-8"/>
    </source>
</evidence>
<evidence type="ECO:0000256" key="7">
    <source>
        <dbReference type="PIRSR" id="PIRSR601548-3"/>
    </source>
</evidence>
<feature type="binding site" evidence="7">
    <location>
        <position position="404"/>
    </location>
    <ligand>
        <name>Zn(2+)</name>
        <dbReference type="ChEBI" id="CHEBI:29105"/>
        <label>1</label>
        <note>catalytic</note>
    </ligand>
</feature>
<dbReference type="CDD" id="cd06461">
    <property type="entry name" value="M2_ACE"/>
    <property type="match status" value="1"/>
</dbReference>
<evidence type="ECO:0000256" key="1">
    <source>
        <dbReference type="ARBA" id="ARBA00022729"/>
    </source>
</evidence>
<keyword evidence="12" id="KW-1185">Reference proteome</keyword>
<dbReference type="InterPro" id="IPR001548">
    <property type="entry name" value="Peptidase_M2"/>
</dbReference>
<reference evidence="11 12" key="1">
    <citation type="submission" date="2020-08" db="EMBL/GenBank/DDBJ databases">
        <title>Genomic Encyclopedia of Type Strains, Phase IV (KMG-IV): sequencing the most valuable type-strain genomes for metagenomic binning, comparative biology and taxonomic classification.</title>
        <authorList>
            <person name="Goeker M."/>
        </authorList>
    </citation>
    <scope>NUCLEOTIDE SEQUENCE [LARGE SCALE GENOMIC DNA]</scope>
    <source>
        <strain evidence="11 12">DSM 26723</strain>
    </source>
</reference>
<evidence type="ECO:0000313" key="12">
    <source>
        <dbReference type="Proteomes" id="UP000588068"/>
    </source>
</evidence>
<feature type="disulfide bond" evidence="8">
    <location>
        <begin position="530"/>
        <end position="542"/>
    </location>
</feature>
<dbReference type="PROSITE" id="PS51257">
    <property type="entry name" value="PROKAR_LIPOPROTEIN"/>
    <property type="match status" value="1"/>
</dbReference>
<organism evidence="11 12">
    <name type="scientific">Povalibacter uvarum</name>
    <dbReference type="NCBI Taxonomy" id="732238"/>
    <lineage>
        <taxon>Bacteria</taxon>
        <taxon>Pseudomonadati</taxon>
        <taxon>Pseudomonadota</taxon>
        <taxon>Gammaproteobacteria</taxon>
        <taxon>Steroidobacterales</taxon>
        <taxon>Steroidobacteraceae</taxon>
        <taxon>Povalibacter</taxon>
    </lineage>
</organism>
<feature type="disulfide bond" evidence="8">
    <location>
        <begin position="145"/>
        <end position="152"/>
    </location>
</feature>
<feature type="disulfide bond" evidence="8">
    <location>
        <begin position="345"/>
        <end position="363"/>
    </location>
</feature>
<dbReference type="PANTHER" id="PTHR10514">
    <property type="entry name" value="ANGIOTENSIN-CONVERTING ENZYME"/>
    <property type="match status" value="1"/>
</dbReference>
<dbReference type="FunFam" id="1.10.1370.30:FF:000005">
    <property type="entry name" value="Angiotensin-converting enzyme"/>
    <property type="match status" value="1"/>
</dbReference>
<evidence type="ECO:0000256" key="4">
    <source>
        <dbReference type="PIRSR" id="PIRSR601548-1"/>
    </source>
</evidence>
<feature type="signal peptide" evidence="10">
    <location>
        <begin position="1"/>
        <end position="25"/>
    </location>
</feature>
<name>A0A841HJ84_9GAMM</name>
<dbReference type="PANTHER" id="PTHR10514:SF27">
    <property type="entry name" value="ANGIOTENSIN-CONVERTING ENZYME"/>
    <property type="match status" value="1"/>
</dbReference>
<accession>A0A841HJ84</accession>
<evidence type="ECO:0000256" key="3">
    <source>
        <dbReference type="ARBA" id="ARBA00023180"/>
    </source>
</evidence>
<evidence type="ECO:0000256" key="2">
    <source>
        <dbReference type="ARBA" id="ARBA00023157"/>
    </source>
</evidence>
<dbReference type="RefSeq" id="WP_184331100.1">
    <property type="nucleotide sequence ID" value="NZ_JACHHZ010000002.1"/>
</dbReference>
<feature type="binding site" evidence="6">
    <location>
        <position position="216"/>
    </location>
    <ligand>
        <name>chloride</name>
        <dbReference type="ChEBI" id="CHEBI:17996"/>
        <label>1</label>
    </ligand>
</feature>
<sequence>MMKKSLTLSGAISIALLAAAGCSKAPVEAQAPKESATEFVARVNNEMKEEGKELAAAGFAYATFINPDTEFLNAKANERYLEYFGNAVEQSKAYASEQLDPSTARSISLLKLAVAAPAPKDPAKRAELTATTSKMEGLYGAAKYCPQGPESCKDQGQLVEIMAKSRNYDELTDAWTGWHSTARPIRKEYVRFVELANEGSRELGYSDLGAMWRSGYDMPPDDFTKEAARLWDQVKPLYGQLHCYVRGKLQKTYGAERVPNGKPIPAHLLGNMWAQQWAEIYPLVEPYPGVSDLNVTNALVKQKYDPVKITQSAENFYVSLGFPKLPQTFWERSLLKQPRDRDVQCHASAWSMDSYEDVRIKQCIEPTQEHLMTVYHELGHVFYYLSYKDQPYLFQSGAHDGFHEAIGDTVNLSMTPAYLHSIGLAGPVKQSHEATINTQMKLALDKIAFLPFGKMIDEWRWKVFSGEVKPENYNAAWWQLREQYQGVSAPVPRSEEDFDPGAKYHIPGNTPYTRYFLSFILQFQFHKALCDAAGHKGPLSECSVYGNAEAGKRFREMLALGQSQPWQDTLEKLTGTRDMDASAITEYFGPLLAWLEEQNKGQSCGW</sequence>
<evidence type="ECO:0000256" key="6">
    <source>
        <dbReference type="PIRSR" id="PIRSR601548-2"/>
    </source>
</evidence>
<dbReference type="GO" id="GO:0016020">
    <property type="term" value="C:membrane"/>
    <property type="evidence" value="ECO:0007669"/>
    <property type="project" value="InterPro"/>
</dbReference>
<feature type="active site" description="Proton donor 1" evidence="4">
    <location>
        <position position="505"/>
    </location>
</feature>
<feature type="chain" id="PRO_5032817471" evidence="10">
    <location>
        <begin position="26"/>
        <end position="606"/>
    </location>
</feature>
<evidence type="ECO:0000313" key="11">
    <source>
        <dbReference type="EMBL" id="MBB6093077.1"/>
    </source>
</evidence>
<feature type="active site" description="Proton acceptor 1" evidence="4">
    <location>
        <position position="377"/>
    </location>
</feature>
<dbReference type="Gene3D" id="1.10.1370.30">
    <property type="match status" value="2"/>
</dbReference>
<keyword evidence="7" id="KW-0479">Metal-binding</keyword>
<evidence type="ECO:0000256" key="8">
    <source>
        <dbReference type="PIRSR" id="PIRSR601548-4"/>
    </source>
</evidence>
<keyword evidence="2 8" id="KW-1015">Disulfide bond</keyword>
<keyword evidence="7" id="KW-0862">Zinc</keyword>
<feature type="binding site" evidence="7">
    <location>
        <position position="376"/>
    </location>
    <ligand>
        <name>Zn(2+)</name>
        <dbReference type="ChEBI" id="CHEBI:29105"/>
        <label>1</label>
        <note>catalytic</note>
    </ligand>
</feature>
<feature type="binding site" evidence="9">
    <location>
        <position position="380"/>
    </location>
    <ligand>
        <name>Zn(2+)</name>
        <dbReference type="ChEBI" id="CHEBI:29105"/>
        <label>2</label>
        <note>catalytic</note>
    </ligand>
</feature>
<feature type="binding site" evidence="9">
    <location>
        <position position="404"/>
    </location>
    <ligand>
        <name>Zn(2+)</name>
        <dbReference type="ChEBI" id="CHEBI:29105"/>
        <label>2</label>
        <note>catalytic</note>
    </ligand>
</feature>
<protein>
    <submittedName>
        <fullName evidence="11">Peptidyl-dipeptidase A</fullName>
        <ecNumber evidence="11">3.4.15.1</ecNumber>
    </submittedName>
</protein>
<keyword evidence="1 10" id="KW-0732">Signal</keyword>
<dbReference type="SUPFAM" id="SSF55486">
    <property type="entry name" value="Metalloproteases ('zincins'), catalytic domain"/>
    <property type="match status" value="1"/>
</dbReference>
<dbReference type="GO" id="GO:0008237">
    <property type="term" value="F:metallopeptidase activity"/>
    <property type="evidence" value="ECO:0007669"/>
    <property type="project" value="InterPro"/>
</dbReference>
<dbReference type="PRINTS" id="PR00791">
    <property type="entry name" value="PEPDIPTASEA"/>
</dbReference>
<proteinExistence type="predicted"/>
<feature type="binding site" evidence="6">
    <location>
        <position position="514"/>
    </location>
    <ligand>
        <name>chloride</name>
        <dbReference type="ChEBI" id="CHEBI:17996"/>
        <label>1</label>
    </ligand>
</feature>
<dbReference type="Pfam" id="PF01401">
    <property type="entry name" value="Peptidase_M2"/>
    <property type="match status" value="1"/>
</dbReference>
<dbReference type="Proteomes" id="UP000588068">
    <property type="component" value="Unassembled WGS sequence"/>
</dbReference>
<comment type="caution">
    <text evidence="11">The sequence shown here is derived from an EMBL/GenBank/DDBJ whole genome shotgun (WGS) entry which is preliminary data.</text>
</comment>
<evidence type="ECO:0000256" key="10">
    <source>
        <dbReference type="SAM" id="SignalP"/>
    </source>
</evidence>
<dbReference type="GO" id="GO:0006508">
    <property type="term" value="P:proteolysis"/>
    <property type="evidence" value="ECO:0007669"/>
    <property type="project" value="InterPro"/>
</dbReference>
<dbReference type="GO" id="GO:0004180">
    <property type="term" value="F:carboxypeptidase activity"/>
    <property type="evidence" value="ECO:0007669"/>
    <property type="project" value="UniProtKB-KW"/>
</dbReference>
<keyword evidence="3" id="KW-0325">Glycoprotein</keyword>